<dbReference type="GO" id="GO:0003887">
    <property type="term" value="F:DNA-directed DNA polymerase activity"/>
    <property type="evidence" value="ECO:0007669"/>
    <property type="project" value="UniProtKB-EC"/>
</dbReference>
<feature type="region of interest" description="Disordered" evidence="1">
    <location>
        <begin position="72"/>
        <end position="92"/>
    </location>
</feature>
<dbReference type="EC" id="2.7.7.7" evidence="2"/>
<keyword evidence="3" id="KW-1185">Reference proteome</keyword>
<dbReference type="InterPro" id="IPR036768">
    <property type="entry name" value="PolIII_chi_sf"/>
</dbReference>
<dbReference type="SUPFAM" id="SSF102400">
    <property type="entry name" value="DNA polymerase III chi subunit"/>
    <property type="match status" value="1"/>
</dbReference>
<dbReference type="RefSeq" id="WP_183619363.1">
    <property type="nucleotide sequence ID" value="NZ_CAJHAH010000001.1"/>
</dbReference>
<reference evidence="2 3" key="1">
    <citation type="submission" date="2020-08" db="EMBL/GenBank/DDBJ databases">
        <title>Genomic Encyclopedia of Type Strains, Phase III (KMG-III): the genomes of soil and plant-associated and newly described type strains.</title>
        <authorList>
            <person name="Whitman W."/>
        </authorList>
    </citation>
    <scope>NUCLEOTIDE SEQUENCE [LARGE SCALE GENOMIC DNA]</scope>
    <source>
        <strain evidence="2 3">CECT 5885</strain>
    </source>
</reference>
<dbReference type="GO" id="GO:0006260">
    <property type="term" value="P:DNA replication"/>
    <property type="evidence" value="ECO:0007669"/>
    <property type="project" value="InterPro"/>
</dbReference>
<protein>
    <submittedName>
        <fullName evidence="2">DNA polymerase-3 subunit chi</fullName>
        <ecNumber evidence="2">2.7.7.7</ecNumber>
    </submittedName>
</protein>
<gene>
    <name evidence="2" type="ORF">FHS24_001007</name>
</gene>
<dbReference type="GO" id="GO:0003677">
    <property type="term" value="F:DNA binding"/>
    <property type="evidence" value="ECO:0007669"/>
    <property type="project" value="InterPro"/>
</dbReference>
<dbReference type="Proteomes" id="UP000588111">
    <property type="component" value="Unassembled WGS sequence"/>
</dbReference>
<dbReference type="Gene3D" id="3.40.50.10110">
    <property type="entry name" value="DNA polymerase III subunit chi"/>
    <property type="match status" value="1"/>
</dbReference>
<dbReference type="Pfam" id="PF04364">
    <property type="entry name" value="DNA_pol3_chi"/>
    <property type="match status" value="1"/>
</dbReference>
<accession>A0A839TDK6</accession>
<name>A0A839TDK6_9GAMM</name>
<dbReference type="PANTHER" id="PTHR38767">
    <property type="entry name" value="DNA POLYMERASE III SUBUNIT CHI"/>
    <property type="match status" value="1"/>
</dbReference>
<comment type="caution">
    <text evidence="2">The sequence shown here is derived from an EMBL/GenBank/DDBJ whole genome shotgun (WGS) entry which is preliminary data.</text>
</comment>
<evidence type="ECO:0000313" key="3">
    <source>
        <dbReference type="Proteomes" id="UP000588111"/>
    </source>
</evidence>
<keyword evidence="2" id="KW-0548">Nucleotidyltransferase</keyword>
<dbReference type="GO" id="GO:0032298">
    <property type="term" value="P:positive regulation of DNA-templated DNA replication initiation"/>
    <property type="evidence" value="ECO:0007669"/>
    <property type="project" value="TreeGrafter"/>
</dbReference>
<proteinExistence type="predicted"/>
<dbReference type="InterPro" id="IPR007459">
    <property type="entry name" value="DNA_pol3_chi"/>
</dbReference>
<sequence>MKVSFYVLSENKAQDFLGFICQLTQTALNKSAQSLLILIESDDALLSTLDEAFWAHDATSFIPHQRLLDSNVGDVDGSDTDTDTSNTENTVINPINSQPLAPVLLGSYMPTDFKGIVLNTTIHPVNDFMAATNNAQPTRVLELIKPDANSVQEGRHKYKSYKQLGYELTHFKV</sequence>
<dbReference type="PANTHER" id="PTHR38767:SF1">
    <property type="entry name" value="DNA POLYMERASE III SUBUNIT CHI"/>
    <property type="match status" value="1"/>
</dbReference>
<evidence type="ECO:0000256" key="1">
    <source>
        <dbReference type="SAM" id="MobiDB-lite"/>
    </source>
</evidence>
<keyword evidence="2" id="KW-0808">Transferase</keyword>
<evidence type="ECO:0000313" key="2">
    <source>
        <dbReference type="EMBL" id="MBB3106506.1"/>
    </source>
</evidence>
<dbReference type="AlphaFoldDB" id="A0A839TDK6"/>
<dbReference type="EMBL" id="JACHXL010000002">
    <property type="protein sequence ID" value="MBB3106506.1"/>
    <property type="molecule type" value="Genomic_DNA"/>
</dbReference>
<organism evidence="2 3">
    <name type="scientific">Psychrobacter luti</name>
    <dbReference type="NCBI Taxonomy" id="198481"/>
    <lineage>
        <taxon>Bacteria</taxon>
        <taxon>Pseudomonadati</taxon>
        <taxon>Pseudomonadota</taxon>
        <taxon>Gammaproteobacteria</taxon>
        <taxon>Moraxellales</taxon>
        <taxon>Moraxellaceae</taxon>
        <taxon>Psychrobacter</taxon>
    </lineage>
</organism>